<feature type="transmembrane region" description="Helical" evidence="2">
    <location>
        <begin position="66"/>
        <end position="93"/>
    </location>
</feature>
<keyword evidence="4" id="KW-1185">Reference proteome</keyword>
<feature type="transmembrane region" description="Helical" evidence="2">
    <location>
        <begin position="366"/>
        <end position="384"/>
    </location>
</feature>
<evidence type="ECO:0000256" key="1">
    <source>
        <dbReference type="SAM" id="MobiDB-lite"/>
    </source>
</evidence>
<feature type="transmembrane region" description="Helical" evidence="2">
    <location>
        <begin position="332"/>
        <end position="354"/>
    </location>
</feature>
<feature type="transmembrane region" description="Helical" evidence="2">
    <location>
        <begin position="271"/>
        <end position="296"/>
    </location>
</feature>
<name>A0ABW7VPC6_9NOCA</name>
<feature type="transmembrane region" description="Helical" evidence="2">
    <location>
        <begin position="120"/>
        <end position="138"/>
    </location>
</feature>
<proteinExistence type="predicted"/>
<feature type="transmembrane region" description="Helical" evidence="2">
    <location>
        <begin position="302"/>
        <end position="320"/>
    </location>
</feature>
<feature type="region of interest" description="Disordered" evidence="1">
    <location>
        <begin position="409"/>
        <end position="433"/>
    </location>
</feature>
<feature type="transmembrane region" description="Helical" evidence="2">
    <location>
        <begin position="34"/>
        <end position="54"/>
    </location>
</feature>
<protein>
    <submittedName>
        <fullName evidence="3">Uncharacterized protein</fullName>
    </submittedName>
</protein>
<comment type="caution">
    <text evidence="3">The sequence shown here is derived from an EMBL/GenBank/DDBJ whole genome shotgun (WGS) entry which is preliminary data.</text>
</comment>
<keyword evidence="2" id="KW-1133">Transmembrane helix</keyword>
<gene>
    <name evidence="3" type="ORF">ACH49Z_01235</name>
</gene>
<keyword evidence="2" id="KW-0812">Transmembrane</keyword>
<dbReference type="RefSeq" id="WP_397058657.1">
    <property type="nucleotide sequence ID" value="NZ_JBIRYL010000001.1"/>
</dbReference>
<sequence length="704" mass="73860">MLYVILIIPGGVGAVAVAAEPGQTHPAVSRMDGLAWTGVVDSGGVALADYPFLVDRSGLANPGATVLWTLIGLEFVGYMVIVTTAIWFIVYALSFRWLDLFSAALHGVAEALSRQLSDPVISLTAAALGAFIVAWFIIRGRPAAAARQIVTMAAVGVLGGLLVFGPGADLVSSDGLLARGRDVGMSVAAGLDGANPEPGRLVEALSASTADDFARRPVQVWNFGHVLDERCGAVWSAGVNAGDIDALRADIAACGDRGAAERMARPTMGQLGAGLLLLACATVLLVFAVYLAGLVLRCALDSIYHGFLAIFGFAAGGYVYGPTQTFLVRNLVTCGFAAVRMCAFTVFLGVYLLFLGNLFRQAPGQVFPVLVLAALVEIVAISQLSRLRRGLSRGSDQVAGRIGAALGGRGAGPGSGGGAGGGRSGGGSPPGMIRTLGDVNTLDNSPLVAWVAAGTVRPFDPLARGARTVQRAAIASSASMEESFRWSHLARYNWRLVALREAERFGGTGSEMGVARTLKMMRDNRIPDSQLVPVLRAIGAPDRLVAGALEAFSVQESTRSQGPFGFLPLQKAVAAAFAAYNRADEPGARAFAAQAVVAAEGFARHSNAPAAEAILDRDFIRRVERNWDSGRALRVAISPAEWNAVGRDTRWSIGSRLSAAHLAVVQAYYDDPTEVNRARLLRSAMRVANLDHVDPAEGPDPWSF</sequence>
<dbReference type="EMBL" id="JBIRYL010000001">
    <property type="protein sequence ID" value="MFI2228459.1"/>
    <property type="molecule type" value="Genomic_DNA"/>
</dbReference>
<accession>A0ABW7VPC6</accession>
<evidence type="ECO:0000313" key="3">
    <source>
        <dbReference type="EMBL" id="MFI2228459.1"/>
    </source>
</evidence>
<feature type="compositionally biased region" description="Gly residues" evidence="1">
    <location>
        <begin position="409"/>
        <end position="429"/>
    </location>
</feature>
<keyword evidence="2" id="KW-0472">Membrane</keyword>
<organism evidence="3 4">
    <name type="scientific">Nocardia testacea</name>
    <dbReference type="NCBI Taxonomy" id="248551"/>
    <lineage>
        <taxon>Bacteria</taxon>
        <taxon>Bacillati</taxon>
        <taxon>Actinomycetota</taxon>
        <taxon>Actinomycetes</taxon>
        <taxon>Mycobacteriales</taxon>
        <taxon>Nocardiaceae</taxon>
        <taxon>Nocardia</taxon>
    </lineage>
</organism>
<evidence type="ECO:0000313" key="4">
    <source>
        <dbReference type="Proteomes" id="UP001611494"/>
    </source>
</evidence>
<evidence type="ECO:0000256" key="2">
    <source>
        <dbReference type="SAM" id="Phobius"/>
    </source>
</evidence>
<dbReference type="Proteomes" id="UP001611494">
    <property type="component" value="Unassembled WGS sequence"/>
</dbReference>
<reference evidence="3 4" key="1">
    <citation type="submission" date="2024-10" db="EMBL/GenBank/DDBJ databases">
        <title>The Natural Products Discovery Center: Release of the First 8490 Sequenced Strains for Exploring Actinobacteria Biosynthetic Diversity.</title>
        <authorList>
            <person name="Kalkreuter E."/>
            <person name="Kautsar S.A."/>
            <person name="Yang D."/>
            <person name="Bader C.D."/>
            <person name="Teijaro C.N."/>
            <person name="Fluegel L."/>
            <person name="Davis C.M."/>
            <person name="Simpson J.R."/>
            <person name="Lauterbach L."/>
            <person name="Steele A.D."/>
            <person name="Gui C."/>
            <person name="Meng S."/>
            <person name="Li G."/>
            <person name="Viehrig K."/>
            <person name="Ye F."/>
            <person name="Su P."/>
            <person name="Kiefer A.F."/>
            <person name="Nichols A."/>
            <person name="Cepeda A.J."/>
            <person name="Yan W."/>
            <person name="Fan B."/>
            <person name="Jiang Y."/>
            <person name="Adhikari A."/>
            <person name="Zheng C.-J."/>
            <person name="Schuster L."/>
            <person name="Cowan T.M."/>
            <person name="Smanski M.J."/>
            <person name="Chevrette M.G."/>
            <person name="De Carvalho L.P.S."/>
            <person name="Shen B."/>
        </authorList>
    </citation>
    <scope>NUCLEOTIDE SEQUENCE [LARGE SCALE GENOMIC DNA]</scope>
    <source>
        <strain evidence="3 4">NPDC019377</strain>
    </source>
</reference>